<keyword evidence="1" id="KW-0812">Transmembrane</keyword>
<feature type="transmembrane region" description="Helical" evidence="1">
    <location>
        <begin position="24"/>
        <end position="46"/>
    </location>
</feature>
<evidence type="ECO:0000313" key="2">
    <source>
        <dbReference type="EMBL" id="KAI6657186.1"/>
    </source>
</evidence>
<dbReference type="AlphaFoldDB" id="A0AAV7K7D3"/>
<proteinExistence type="predicted"/>
<gene>
    <name evidence="2" type="ORF">LOD99_15972</name>
</gene>
<comment type="caution">
    <text evidence="2">The sequence shown here is derived from an EMBL/GenBank/DDBJ whole genome shotgun (WGS) entry which is preliminary data.</text>
</comment>
<keyword evidence="1" id="KW-0472">Membrane</keyword>
<evidence type="ECO:0000256" key="1">
    <source>
        <dbReference type="SAM" id="Phobius"/>
    </source>
</evidence>
<keyword evidence="1" id="KW-1133">Transmembrane helix</keyword>
<accession>A0AAV7K7D3</accession>
<sequence>MNTSTSTNSTASAVPTPVFTPEQLANLICAIIALFLLGNITCWVLWCCVPQESRILNDLRKVSRKQTIELETLISIEKDKFNKDVGTELQEA</sequence>
<reference evidence="2 3" key="1">
    <citation type="journal article" date="2023" name="BMC Biol.">
        <title>The compact genome of the sponge Oopsacas minuta (Hexactinellida) is lacking key metazoan core genes.</title>
        <authorList>
            <person name="Santini S."/>
            <person name="Schenkelaars Q."/>
            <person name="Jourda C."/>
            <person name="Duchesne M."/>
            <person name="Belahbib H."/>
            <person name="Rocher C."/>
            <person name="Selva M."/>
            <person name="Riesgo A."/>
            <person name="Vervoort M."/>
            <person name="Leys S.P."/>
            <person name="Kodjabachian L."/>
            <person name="Le Bivic A."/>
            <person name="Borchiellini C."/>
            <person name="Claverie J.M."/>
            <person name="Renard E."/>
        </authorList>
    </citation>
    <scope>NUCLEOTIDE SEQUENCE [LARGE SCALE GENOMIC DNA]</scope>
    <source>
        <strain evidence="2">SPO-2</strain>
    </source>
</reference>
<name>A0AAV7K7D3_9METZ</name>
<evidence type="ECO:0000313" key="3">
    <source>
        <dbReference type="Proteomes" id="UP001165289"/>
    </source>
</evidence>
<keyword evidence="3" id="KW-1185">Reference proteome</keyword>
<dbReference type="Proteomes" id="UP001165289">
    <property type="component" value="Unassembled WGS sequence"/>
</dbReference>
<protein>
    <submittedName>
        <fullName evidence="2">Uncharacterized protein</fullName>
    </submittedName>
</protein>
<dbReference type="EMBL" id="JAKMXF010000122">
    <property type="protein sequence ID" value="KAI6657186.1"/>
    <property type="molecule type" value="Genomic_DNA"/>
</dbReference>
<organism evidence="2 3">
    <name type="scientific">Oopsacas minuta</name>
    <dbReference type="NCBI Taxonomy" id="111878"/>
    <lineage>
        <taxon>Eukaryota</taxon>
        <taxon>Metazoa</taxon>
        <taxon>Porifera</taxon>
        <taxon>Hexactinellida</taxon>
        <taxon>Hexasterophora</taxon>
        <taxon>Lyssacinosida</taxon>
        <taxon>Leucopsacidae</taxon>
        <taxon>Oopsacas</taxon>
    </lineage>
</organism>